<dbReference type="Proteomes" id="UP001497444">
    <property type="component" value="Chromosome 1"/>
</dbReference>
<gene>
    <name evidence="9" type="ORF">CSSPJE1EN1_LOCUS550</name>
</gene>
<evidence type="ECO:0000259" key="8">
    <source>
        <dbReference type="PROSITE" id="PS50011"/>
    </source>
</evidence>
<sequence length="449" mass="50207">MSCFPCLRTRVNEDSSKVASISVNSEVNTLQDGSTASPRGLPPKAVGALSFTMAELNRMTSNFSESHKIGQGGFGSVYQGKLHDGRLVAIKRAKKTRVSTEFENEVNMLSQVEHLNLVKLIGYLEEGDERILVTEYVTNGNLRRHLDVILDMSTRLDIAIDIAHALTYLHYYTDRPIIHRDVKSSNILLTESNRAKVADFGFSRAGPSELGSTHVSTQVKGTAGYLDPEYLTTYQLNVKSDVYSFGILLIELFTGRRPIEINRPSDERVTAFTKFVDGKLRHILDPNIRKTATVMAILPGLFELAISCVAPSKTERPNMKEVQESLWNIRKAYQAALNHQRENQIEKQESADLESVRSPRNGGSERADSAKPRRSEDRESSRFRSSRLSESETVRPASSQSGSEKIESGRSRRQSESESTRNHRLNGSPESVDLYSPHNDRSLDALHDP</sequence>
<dbReference type="Gene3D" id="3.30.200.20">
    <property type="entry name" value="Phosphorylase Kinase, domain 1"/>
    <property type="match status" value="1"/>
</dbReference>
<reference evidence="9 10" key="1">
    <citation type="submission" date="2024-02" db="EMBL/GenBank/DDBJ databases">
        <authorList>
            <consortium name="ELIXIR-Norway"/>
            <consortium name="Elixir Norway"/>
        </authorList>
    </citation>
    <scope>NUCLEOTIDE SEQUENCE [LARGE SCALE GENOMIC DNA]</scope>
</reference>
<dbReference type="CDD" id="cd14066">
    <property type="entry name" value="STKc_IRAK"/>
    <property type="match status" value="1"/>
</dbReference>
<keyword evidence="6" id="KW-0723">Serine/threonine-protein kinase</keyword>
<dbReference type="SMART" id="SM00220">
    <property type="entry name" value="S_TKc"/>
    <property type="match status" value="1"/>
</dbReference>
<evidence type="ECO:0000256" key="7">
    <source>
        <dbReference type="SAM" id="MobiDB-lite"/>
    </source>
</evidence>
<evidence type="ECO:0000256" key="5">
    <source>
        <dbReference type="PROSITE-ProRule" id="PRU10141"/>
    </source>
</evidence>
<evidence type="ECO:0000313" key="9">
    <source>
        <dbReference type="EMBL" id="CAK9255072.1"/>
    </source>
</evidence>
<dbReference type="SUPFAM" id="SSF56112">
    <property type="entry name" value="Protein kinase-like (PK-like)"/>
    <property type="match status" value="1"/>
</dbReference>
<dbReference type="InterPro" id="IPR017441">
    <property type="entry name" value="Protein_kinase_ATP_BS"/>
</dbReference>
<dbReference type="Gene3D" id="1.10.510.10">
    <property type="entry name" value="Transferase(Phosphotransferase) domain 1"/>
    <property type="match status" value="1"/>
</dbReference>
<keyword evidence="4 5" id="KW-0067">ATP-binding</keyword>
<feature type="domain" description="Protein kinase" evidence="8">
    <location>
        <begin position="63"/>
        <end position="328"/>
    </location>
</feature>
<organism evidence="9 10">
    <name type="scientific">Sphagnum jensenii</name>
    <dbReference type="NCBI Taxonomy" id="128206"/>
    <lineage>
        <taxon>Eukaryota</taxon>
        <taxon>Viridiplantae</taxon>
        <taxon>Streptophyta</taxon>
        <taxon>Embryophyta</taxon>
        <taxon>Bryophyta</taxon>
        <taxon>Sphagnophytina</taxon>
        <taxon>Sphagnopsida</taxon>
        <taxon>Sphagnales</taxon>
        <taxon>Sphagnaceae</taxon>
        <taxon>Sphagnum</taxon>
    </lineage>
</organism>
<feature type="compositionally biased region" description="Basic and acidic residues" evidence="7">
    <location>
        <begin position="404"/>
        <end position="421"/>
    </location>
</feature>
<dbReference type="PANTHER" id="PTHR47989">
    <property type="entry name" value="OS01G0750732 PROTEIN"/>
    <property type="match status" value="1"/>
</dbReference>
<evidence type="ECO:0000256" key="2">
    <source>
        <dbReference type="ARBA" id="ARBA00022741"/>
    </source>
</evidence>
<dbReference type="PROSITE" id="PS50011">
    <property type="entry name" value="PROTEIN_KINASE_DOM"/>
    <property type="match status" value="1"/>
</dbReference>
<keyword evidence="10" id="KW-1185">Reference proteome</keyword>
<feature type="compositionally biased region" description="Basic and acidic residues" evidence="7">
    <location>
        <begin position="438"/>
        <end position="449"/>
    </location>
</feature>
<feature type="compositionally biased region" description="Basic and acidic residues" evidence="7">
    <location>
        <begin position="339"/>
        <end position="393"/>
    </location>
</feature>
<protein>
    <recommendedName>
        <fullName evidence="8">Protein kinase domain-containing protein</fullName>
    </recommendedName>
</protein>
<dbReference type="EMBL" id="OZ020096">
    <property type="protein sequence ID" value="CAK9255072.1"/>
    <property type="molecule type" value="Genomic_DNA"/>
</dbReference>
<comment type="similarity">
    <text evidence="6">Belongs to the protein kinase superfamily.</text>
</comment>
<evidence type="ECO:0000256" key="6">
    <source>
        <dbReference type="RuleBase" id="RU000304"/>
    </source>
</evidence>
<evidence type="ECO:0000256" key="3">
    <source>
        <dbReference type="ARBA" id="ARBA00022777"/>
    </source>
</evidence>
<dbReference type="PANTHER" id="PTHR47989:SF71">
    <property type="entry name" value="PROTEIN KINASE DOMAIN-CONTAINING PROTEIN"/>
    <property type="match status" value="1"/>
</dbReference>
<dbReference type="InterPro" id="IPR000719">
    <property type="entry name" value="Prot_kinase_dom"/>
</dbReference>
<feature type="binding site" evidence="5">
    <location>
        <position position="95"/>
    </location>
    <ligand>
        <name>ATP</name>
        <dbReference type="ChEBI" id="CHEBI:30616"/>
    </ligand>
</feature>
<accession>A0ABP0VNQ5</accession>
<dbReference type="Pfam" id="PF00069">
    <property type="entry name" value="Pkinase"/>
    <property type="match status" value="1"/>
</dbReference>
<keyword evidence="1" id="KW-0808">Transferase</keyword>
<dbReference type="InterPro" id="IPR011009">
    <property type="entry name" value="Kinase-like_dom_sf"/>
</dbReference>
<dbReference type="PROSITE" id="PS00107">
    <property type="entry name" value="PROTEIN_KINASE_ATP"/>
    <property type="match status" value="1"/>
</dbReference>
<evidence type="ECO:0000313" key="10">
    <source>
        <dbReference type="Proteomes" id="UP001497444"/>
    </source>
</evidence>
<feature type="region of interest" description="Disordered" evidence="7">
    <location>
        <begin position="339"/>
        <end position="449"/>
    </location>
</feature>
<evidence type="ECO:0000256" key="1">
    <source>
        <dbReference type="ARBA" id="ARBA00022679"/>
    </source>
</evidence>
<dbReference type="PROSITE" id="PS00108">
    <property type="entry name" value="PROTEIN_KINASE_ST"/>
    <property type="match status" value="1"/>
</dbReference>
<name>A0ABP0VNQ5_9BRYO</name>
<keyword evidence="2 5" id="KW-0547">Nucleotide-binding</keyword>
<evidence type="ECO:0000256" key="4">
    <source>
        <dbReference type="ARBA" id="ARBA00022840"/>
    </source>
</evidence>
<dbReference type="InterPro" id="IPR008271">
    <property type="entry name" value="Ser/Thr_kinase_AS"/>
</dbReference>
<keyword evidence="3" id="KW-0418">Kinase</keyword>
<proteinExistence type="inferred from homology"/>